<keyword evidence="2" id="KW-1185">Reference proteome</keyword>
<protein>
    <submittedName>
        <fullName evidence="1">Uncharacterized protein</fullName>
    </submittedName>
</protein>
<name>M5EM16_9HYPH</name>
<evidence type="ECO:0000313" key="1">
    <source>
        <dbReference type="EMBL" id="CCV05789.1"/>
    </source>
</evidence>
<dbReference type="EMBL" id="CAUM01000076">
    <property type="protein sequence ID" value="CCV05789.1"/>
    <property type="molecule type" value="Genomic_DNA"/>
</dbReference>
<organism evidence="1 2">
    <name type="scientific">Mesorhizobium metallidurans STM 2683</name>
    <dbReference type="NCBI Taxonomy" id="1297569"/>
    <lineage>
        <taxon>Bacteria</taxon>
        <taxon>Pseudomonadati</taxon>
        <taxon>Pseudomonadota</taxon>
        <taxon>Alphaproteobacteria</taxon>
        <taxon>Hyphomicrobiales</taxon>
        <taxon>Phyllobacteriaceae</taxon>
        <taxon>Mesorhizobium</taxon>
    </lineage>
</organism>
<dbReference type="AlphaFoldDB" id="M5EM16"/>
<accession>M5EM16</accession>
<sequence>MGHDRHAARGEEADRLGHGLAPLELHRCTTGLRHQARSVAEGLLGAFFIGTEWQVYDHQCSHQTAAHRLAVHDHHVESDAQRRREAVQDHADAVANENDVAVSINQSGDRRSICRQADEWSLAFPHSNIRRCHRLCLTSCAQPTPPSLALPAAGVAFGIFLCECEELKKDVQLCGVDVRTASLTLNRLRLPGSGQPLSRTWTIRQKEPGKTKPARRTKSKWT</sequence>
<dbReference type="STRING" id="1297569.MESS2_1670018"/>
<dbReference type="Proteomes" id="UP000012062">
    <property type="component" value="Unassembled WGS sequence"/>
</dbReference>
<proteinExistence type="predicted"/>
<evidence type="ECO:0000313" key="2">
    <source>
        <dbReference type="Proteomes" id="UP000012062"/>
    </source>
</evidence>
<reference evidence="1 2" key="1">
    <citation type="submission" date="2013-02" db="EMBL/GenBank/DDBJ databases">
        <authorList>
            <person name="Genoscope - CEA"/>
        </authorList>
    </citation>
    <scope>NUCLEOTIDE SEQUENCE [LARGE SCALE GENOMIC DNA]</scope>
    <source>
        <strain evidence="1 2">STM 2683</strain>
    </source>
</reference>
<gene>
    <name evidence="1" type="ORF">MESS2_1670018</name>
</gene>
<comment type="caution">
    <text evidence="1">The sequence shown here is derived from an EMBL/GenBank/DDBJ whole genome shotgun (WGS) entry which is preliminary data.</text>
</comment>